<proteinExistence type="predicted"/>
<name>A0ABR2LQ46_9ASPA</name>
<organism evidence="1 2">
    <name type="scientific">Platanthera guangdongensis</name>
    <dbReference type="NCBI Taxonomy" id="2320717"/>
    <lineage>
        <taxon>Eukaryota</taxon>
        <taxon>Viridiplantae</taxon>
        <taxon>Streptophyta</taxon>
        <taxon>Embryophyta</taxon>
        <taxon>Tracheophyta</taxon>
        <taxon>Spermatophyta</taxon>
        <taxon>Magnoliopsida</taxon>
        <taxon>Liliopsida</taxon>
        <taxon>Asparagales</taxon>
        <taxon>Orchidaceae</taxon>
        <taxon>Orchidoideae</taxon>
        <taxon>Orchideae</taxon>
        <taxon>Orchidinae</taxon>
        <taxon>Platanthera</taxon>
    </lineage>
</organism>
<evidence type="ECO:0000313" key="1">
    <source>
        <dbReference type="EMBL" id="KAK8947546.1"/>
    </source>
</evidence>
<keyword evidence="2" id="KW-1185">Reference proteome</keyword>
<dbReference type="Proteomes" id="UP001412067">
    <property type="component" value="Unassembled WGS sequence"/>
</dbReference>
<gene>
    <name evidence="1" type="ORF">KSP40_PGU016928</name>
</gene>
<accession>A0ABR2LQ46</accession>
<sequence>MVAAHHRSTDLAEAITSVARLFDGAAATRQHRRRCCALPGLVLEEGAANSKLSSDPKTIWRIYNSIENTSLDRGHDEGKITVEKSYSYRAAVLEAFGFAMVGKVFVKKLFLEFFEKLLLSCKYSAIHELLEELGCTSA</sequence>
<evidence type="ECO:0000313" key="2">
    <source>
        <dbReference type="Proteomes" id="UP001412067"/>
    </source>
</evidence>
<protein>
    <submittedName>
        <fullName evidence="1">Uncharacterized protein</fullName>
    </submittedName>
</protein>
<reference evidence="1 2" key="1">
    <citation type="journal article" date="2022" name="Nat. Plants">
        <title>Genomes of leafy and leafless Platanthera orchids illuminate the evolution of mycoheterotrophy.</title>
        <authorList>
            <person name="Li M.H."/>
            <person name="Liu K.W."/>
            <person name="Li Z."/>
            <person name="Lu H.C."/>
            <person name="Ye Q.L."/>
            <person name="Zhang D."/>
            <person name="Wang J.Y."/>
            <person name="Li Y.F."/>
            <person name="Zhong Z.M."/>
            <person name="Liu X."/>
            <person name="Yu X."/>
            <person name="Liu D.K."/>
            <person name="Tu X.D."/>
            <person name="Liu B."/>
            <person name="Hao Y."/>
            <person name="Liao X.Y."/>
            <person name="Jiang Y.T."/>
            <person name="Sun W.H."/>
            <person name="Chen J."/>
            <person name="Chen Y.Q."/>
            <person name="Ai Y."/>
            <person name="Zhai J.W."/>
            <person name="Wu S.S."/>
            <person name="Zhou Z."/>
            <person name="Hsiao Y.Y."/>
            <person name="Wu W.L."/>
            <person name="Chen Y.Y."/>
            <person name="Lin Y.F."/>
            <person name="Hsu J.L."/>
            <person name="Li C.Y."/>
            <person name="Wang Z.W."/>
            <person name="Zhao X."/>
            <person name="Zhong W.Y."/>
            <person name="Ma X.K."/>
            <person name="Ma L."/>
            <person name="Huang J."/>
            <person name="Chen G.Z."/>
            <person name="Huang M.Z."/>
            <person name="Huang L."/>
            <person name="Peng D.H."/>
            <person name="Luo Y.B."/>
            <person name="Zou S.Q."/>
            <person name="Chen S.P."/>
            <person name="Lan S."/>
            <person name="Tsai W.C."/>
            <person name="Van de Peer Y."/>
            <person name="Liu Z.J."/>
        </authorList>
    </citation>
    <scope>NUCLEOTIDE SEQUENCE [LARGE SCALE GENOMIC DNA]</scope>
    <source>
        <strain evidence="1">Lor288</strain>
    </source>
</reference>
<dbReference type="EMBL" id="JBBWWR010000016">
    <property type="protein sequence ID" value="KAK8947546.1"/>
    <property type="molecule type" value="Genomic_DNA"/>
</dbReference>
<comment type="caution">
    <text evidence="1">The sequence shown here is derived from an EMBL/GenBank/DDBJ whole genome shotgun (WGS) entry which is preliminary data.</text>
</comment>